<proteinExistence type="inferred from homology"/>
<keyword evidence="3" id="KW-0812">Transmembrane</keyword>
<comment type="catalytic activity">
    <reaction evidence="11">
        <text>ATP + H2O = ADP + phosphate + H(+)</text>
        <dbReference type="Rhea" id="RHEA:13065"/>
        <dbReference type="ChEBI" id="CHEBI:15377"/>
        <dbReference type="ChEBI" id="CHEBI:15378"/>
        <dbReference type="ChEBI" id="CHEBI:30616"/>
        <dbReference type="ChEBI" id="CHEBI:43474"/>
        <dbReference type="ChEBI" id="CHEBI:456216"/>
    </reaction>
    <physiologicalReaction direction="left-to-right" evidence="11">
        <dbReference type="Rhea" id="RHEA:13066"/>
    </physiologicalReaction>
</comment>
<evidence type="ECO:0000259" key="13">
    <source>
        <dbReference type="SMART" id="SM00382"/>
    </source>
</evidence>
<evidence type="ECO:0000259" key="14">
    <source>
        <dbReference type="SMART" id="SM01024"/>
    </source>
</evidence>
<dbReference type="InterPro" id="IPR014851">
    <property type="entry name" value="BCS1_N"/>
</dbReference>
<keyword evidence="16" id="KW-1185">Reference proteome</keyword>
<evidence type="ECO:0000313" key="16">
    <source>
        <dbReference type="Proteomes" id="UP001278766"/>
    </source>
</evidence>
<evidence type="ECO:0000256" key="9">
    <source>
        <dbReference type="ARBA" id="ARBA00023128"/>
    </source>
</evidence>
<dbReference type="Pfam" id="PF25426">
    <property type="entry name" value="AAA_lid_BCS1"/>
    <property type="match status" value="1"/>
</dbReference>
<dbReference type="InterPro" id="IPR001270">
    <property type="entry name" value="ClpA/B"/>
</dbReference>
<feature type="region of interest" description="Disordered" evidence="12">
    <location>
        <begin position="364"/>
        <end position="392"/>
    </location>
</feature>
<gene>
    <name evidence="15" type="ORF">B0H64DRAFT_398093</name>
</gene>
<dbReference type="GeneID" id="87840874"/>
<dbReference type="Pfam" id="PF00004">
    <property type="entry name" value="AAA"/>
    <property type="match status" value="1"/>
</dbReference>
<evidence type="ECO:0000313" key="15">
    <source>
        <dbReference type="EMBL" id="KAK3296374.1"/>
    </source>
</evidence>
<dbReference type="RefSeq" id="XP_062659888.1">
    <property type="nucleotide sequence ID" value="XM_062803926.1"/>
</dbReference>
<feature type="domain" description="AAA+ ATPase" evidence="13">
    <location>
        <begin position="296"/>
        <end position="446"/>
    </location>
</feature>
<reference evidence="15" key="2">
    <citation type="submission" date="2023-06" db="EMBL/GenBank/DDBJ databases">
        <authorList>
            <consortium name="Lawrence Berkeley National Laboratory"/>
            <person name="Haridas S."/>
            <person name="Hensen N."/>
            <person name="Bonometti L."/>
            <person name="Westerberg I."/>
            <person name="Brannstrom I.O."/>
            <person name="Guillou S."/>
            <person name="Cros-Aarteil S."/>
            <person name="Calhoun S."/>
            <person name="Kuo A."/>
            <person name="Mondo S."/>
            <person name="Pangilinan J."/>
            <person name="Riley R."/>
            <person name="Labutti K."/>
            <person name="Andreopoulos B."/>
            <person name="Lipzen A."/>
            <person name="Chen C."/>
            <person name="Yanf M."/>
            <person name="Daum C."/>
            <person name="Ng V."/>
            <person name="Clum A."/>
            <person name="Steindorff A."/>
            <person name="Ohm R."/>
            <person name="Martin F."/>
            <person name="Silar P."/>
            <person name="Natvig D."/>
            <person name="Lalanne C."/>
            <person name="Gautier V."/>
            <person name="Ament-Velasquez S.L."/>
            <person name="Kruys A."/>
            <person name="Hutchinson M.I."/>
            <person name="Powell A.J."/>
            <person name="Barry K."/>
            <person name="Miller A.N."/>
            <person name="Grigoriev I.V."/>
            <person name="Debuchy R."/>
            <person name="Gladieux P."/>
            <person name="Thoren M.H."/>
            <person name="Johannesson H."/>
        </authorList>
    </citation>
    <scope>NUCLEOTIDE SEQUENCE</scope>
    <source>
        <strain evidence="15">CBS 168.71</strain>
    </source>
</reference>
<comment type="subcellular location">
    <subcellularLocation>
        <location evidence="1">Mitochondrion inner membrane</location>
        <topology evidence="1">Single-pass membrane protein</topology>
    </subcellularLocation>
</comment>
<keyword evidence="9" id="KW-0496">Mitochondrion</keyword>
<dbReference type="InterPro" id="IPR003960">
    <property type="entry name" value="ATPase_AAA_CS"/>
</dbReference>
<dbReference type="InterPro" id="IPR050747">
    <property type="entry name" value="Mitochondrial_chaperone_BCS1"/>
</dbReference>
<keyword evidence="7" id="KW-0067">ATP-binding</keyword>
<evidence type="ECO:0000256" key="8">
    <source>
        <dbReference type="ARBA" id="ARBA00022989"/>
    </source>
</evidence>
<evidence type="ECO:0000256" key="5">
    <source>
        <dbReference type="ARBA" id="ARBA00022792"/>
    </source>
</evidence>
<dbReference type="SUPFAM" id="SSF52540">
    <property type="entry name" value="P-loop containing nucleoside triphosphate hydrolases"/>
    <property type="match status" value="1"/>
</dbReference>
<accession>A0AAE0LTM0</accession>
<keyword evidence="6" id="KW-0378">Hydrolase</keyword>
<dbReference type="Pfam" id="PF08740">
    <property type="entry name" value="BCS1_N"/>
    <property type="match status" value="1"/>
</dbReference>
<dbReference type="InterPro" id="IPR027417">
    <property type="entry name" value="P-loop_NTPase"/>
</dbReference>
<dbReference type="InterPro" id="IPR057495">
    <property type="entry name" value="AAA_lid_BCS1"/>
</dbReference>
<sequence>MVGPTPGSTTMNSILALAGTSLLNDSASAEDLERRIPGFSVLQDFFKKWLRIDLTTLLTAAALMGAASSGAQSIQETGSKLYWWIVRFLTASISIAGNDRLNREVLNWLGAHVLAKKGTRILTANSETIRNDAWSYRRVSQERNDFHHEKRMPVQYLPTFGTTWFIHGRNIFMVRRILTSSAHYNSSWARTPDEYAGAPEGDEPLVVMCLGRSVEPIKRFLDTCRVFADKQREAYITVRISKRSYDESWDTTILRPLRPLETVHFDEKIKEELVADIGNYLDVNTRKFYNRRGIPYRRGFLLYGPPGTGKTSLSLALAGRFGLELYLLHMPGVHNDSTLEKLFTALPPRCLVLLEDIDAVGVKRRSRNHDSDDSNSDSDSDKSDSESDLDRGRSNCTLSGLLNVLDGVASQEGRIVLMTSNFAEKLDKALVRPGRVDRMLYLGHISPRSSELMFLRMFGPDADGAAPADRMVQLPREELEKLALNFSKCIPDEVFTPAQIQGYLLNYRDSPVDAAAKAAEWVREEVQLIEAAKEKEKKAAESKKKKRKLQKQKRAERMVRAMRDYDSDEDLEELRQRMKEEKKQKNKKKGQQVDTDTEEKAEDKERPEEKTEEPMVGAEEKLEEKREEKAEGKPEEKLEEKAEEKPEETAEDKPEKKDEKSEAKPEEKAEDKPEAKPEEKPAEKPEETLEMLKEDPYPPENYSLKSIKSINSILGEADY</sequence>
<feature type="compositionally biased region" description="Low complexity" evidence="12">
    <location>
        <begin position="703"/>
        <end position="719"/>
    </location>
</feature>
<dbReference type="PROSITE" id="PS00674">
    <property type="entry name" value="AAA"/>
    <property type="match status" value="1"/>
</dbReference>
<organism evidence="15 16">
    <name type="scientific">Chaetomium fimeti</name>
    <dbReference type="NCBI Taxonomy" id="1854472"/>
    <lineage>
        <taxon>Eukaryota</taxon>
        <taxon>Fungi</taxon>
        <taxon>Dikarya</taxon>
        <taxon>Ascomycota</taxon>
        <taxon>Pezizomycotina</taxon>
        <taxon>Sordariomycetes</taxon>
        <taxon>Sordariomycetidae</taxon>
        <taxon>Sordariales</taxon>
        <taxon>Chaetomiaceae</taxon>
        <taxon>Chaetomium</taxon>
    </lineage>
</organism>
<feature type="compositionally biased region" description="Basic residues" evidence="12">
    <location>
        <begin position="543"/>
        <end position="552"/>
    </location>
</feature>
<evidence type="ECO:0000256" key="6">
    <source>
        <dbReference type="ARBA" id="ARBA00022801"/>
    </source>
</evidence>
<dbReference type="PANTHER" id="PTHR23070">
    <property type="entry name" value="BCS1 AAA-TYPE ATPASE"/>
    <property type="match status" value="1"/>
</dbReference>
<evidence type="ECO:0000256" key="4">
    <source>
        <dbReference type="ARBA" id="ARBA00022741"/>
    </source>
</evidence>
<evidence type="ECO:0000256" key="1">
    <source>
        <dbReference type="ARBA" id="ARBA00004434"/>
    </source>
</evidence>
<keyword evidence="4" id="KW-0547">Nucleotide-binding</keyword>
<keyword evidence="5" id="KW-0999">Mitochondrion inner membrane</keyword>
<dbReference type="InterPro" id="IPR003593">
    <property type="entry name" value="AAA+_ATPase"/>
</dbReference>
<keyword evidence="10" id="KW-0472">Membrane</keyword>
<feature type="region of interest" description="Disordered" evidence="12">
    <location>
        <begin position="536"/>
        <end position="719"/>
    </location>
</feature>
<evidence type="ECO:0000256" key="2">
    <source>
        <dbReference type="ARBA" id="ARBA00007448"/>
    </source>
</evidence>
<evidence type="ECO:0000256" key="12">
    <source>
        <dbReference type="SAM" id="MobiDB-lite"/>
    </source>
</evidence>
<dbReference type="SMART" id="SM01024">
    <property type="entry name" value="BCS1_N"/>
    <property type="match status" value="1"/>
</dbReference>
<dbReference type="Gene3D" id="3.40.50.300">
    <property type="entry name" value="P-loop containing nucleotide triphosphate hydrolases"/>
    <property type="match status" value="1"/>
</dbReference>
<dbReference type="EMBL" id="JAUEPN010000004">
    <property type="protein sequence ID" value="KAK3296374.1"/>
    <property type="molecule type" value="Genomic_DNA"/>
</dbReference>
<reference evidence="15" key="1">
    <citation type="journal article" date="2023" name="Mol. Phylogenet. Evol.">
        <title>Genome-scale phylogeny and comparative genomics of the fungal order Sordariales.</title>
        <authorList>
            <person name="Hensen N."/>
            <person name="Bonometti L."/>
            <person name="Westerberg I."/>
            <person name="Brannstrom I.O."/>
            <person name="Guillou S."/>
            <person name="Cros-Aarteil S."/>
            <person name="Calhoun S."/>
            <person name="Haridas S."/>
            <person name="Kuo A."/>
            <person name="Mondo S."/>
            <person name="Pangilinan J."/>
            <person name="Riley R."/>
            <person name="LaButti K."/>
            <person name="Andreopoulos B."/>
            <person name="Lipzen A."/>
            <person name="Chen C."/>
            <person name="Yan M."/>
            <person name="Daum C."/>
            <person name="Ng V."/>
            <person name="Clum A."/>
            <person name="Steindorff A."/>
            <person name="Ohm R.A."/>
            <person name="Martin F."/>
            <person name="Silar P."/>
            <person name="Natvig D.O."/>
            <person name="Lalanne C."/>
            <person name="Gautier V."/>
            <person name="Ament-Velasquez S.L."/>
            <person name="Kruys A."/>
            <person name="Hutchinson M.I."/>
            <person name="Powell A.J."/>
            <person name="Barry K."/>
            <person name="Miller A.N."/>
            <person name="Grigoriev I.V."/>
            <person name="Debuchy R."/>
            <person name="Gladieux P."/>
            <person name="Hiltunen Thoren M."/>
            <person name="Johannesson H."/>
        </authorList>
    </citation>
    <scope>NUCLEOTIDE SEQUENCE</scope>
    <source>
        <strain evidence="15">CBS 168.71</strain>
    </source>
</reference>
<dbReference type="Proteomes" id="UP001278766">
    <property type="component" value="Unassembled WGS sequence"/>
</dbReference>
<feature type="compositionally biased region" description="Basic and acidic residues" evidence="12">
    <location>
        <begin position="573"/>
        <end position="583"/>
    </location>
</feature>
<comment type="caution">
    <text evidence="15">The sequence shown here is derived from an EMBL/GenBank/DDBJ whole genome shotgun (WGS) entry which is preliminary data.</text>
</comment>
<dbReference type="AlphaFoldDB" id="A0AAE0LTM0"/>
<evidence type="ECO:0000256" key="7">
    <source>
        <dbReference type="ARBA" id="ARBA00022840"/>
    </source>
</evidence>
<keyword evidence="8" id="KW-1133">Transmembrane helix</keyword>
<evidence type="ECO:0000256" key="10">
    <source>
        <dbReference type="ARBA" id="ARBA00023136"/>
    </source>
</evidence>
<feature type="compositionally biased region" description="Basic and acidic residues" evidence="12">
    <location>
        <begin position="379"/>
        <end position="392"/>
    </location>
</feature>
<evidence type="ECO:0000256" key="11">
    <source>
        <dbReference type="ARBA" id="ARBA00048778"/>
    </source>
</evidence>
<dbReference type="GO" id="GO:0005743">
    <property type="term" value="C:mitochondrial inner membrane"/>
    <property type="evidence" value="ECO:0007669"/>
    <property type="project" value="UniProtKB-SubCell"/>
</dbReference>
<dbReference type="GO" id="GO:0016887">
    <property type="term" value="F:ATP hydrolysis activity"/>
    <property type="evidence" value="ECO:0007669"/>
    <property type="project" value="InterPro"/>
</dbReference>
<dbReference type="SMART" id="SM00382">
    <property type="entry name" value="AAA"/>
    <property type="match status" value="1"/>
</dbReference>
<feature type="compositionally biased region" description="Basic and acidic residues" evidence="12">
    <location>
        <begin position="553"/>
        <end position="565"/>
    </location>
</feature>
<evidence type="ECO:0000256" key="3">
    <source>
        <dbReference type="ARBA" id="ARBA00022692"/>
    </source>
</evidence>
<comment type="similarity">
    <text evidence="2">Belongs to the AAA ATPase family. BCS1 subfamily.</text>
</comment>
<protein>
    <submittedName>
        <fullName evidence="15">BCS1 N terminal-domain-containing protein</fullName>
    </submittedName>
</protein>
<dbReference type="GO" id="GO:0005524">
    <property type="term" value="F:ATP binding"/>
    <property type="evidence" value="ECO:0007669"/>
    <property type="project" value="UniProtKB-KW"/>
</dbReference>
<dbReference type="InterPro" id="IPR003959">
    <property type="entry name" value="ATPase_AAA_core"/>
</dbReference>
<feature type="domain" description="BCS1 N-terminal" evidence="14">
    <location>
        <begin position="64"/>
        <end position="263"/>
    </location>
</feature>
<feature type="compositionally biased region" description="Basic and acidic residues" evidence="12">
    <location>
        <begin position="601"/>
        <end position="696"/>
    </location>
</feature>
<dbReference type="PRINTS" id="PR00300">
    <property type="entry name" value="CLPPROTEASEA"/>
</dbReference>
<name>A0AAE0LTM0_9PEZI</name>